<evidence type="ECO:0000313" key="10">
    <source>
        <dbReference type="Proteomes" id="UP000594967"/>
    </source>
</evidence>
<dbReference type="GO" id="GO:0005829">
    <property type="term" value="C:cytosol"/>
    <property type="evidence" value="ECO:0007669"/>
    <property type="project" value="TreeGrafter"/>
</dbReference>
<dbReference type="Pfam" id="PF11799">
    <property type="entry name" value="IMS_C"/>
    <property type="match status" value="1"/>
</dbReference>
<evidence type="ECO:0000256" key="5">
    <source>
        <dbReference type="ARBA" id="ARBA00023236"/>
    </source>
</evidence>
<dbReference type="SUPFAM" id="SSF100879">
    <property type="entry name" value="Lesion bypass DNA polymerase (Y-family), little finger domain"/>
    <property type="match status" value="1"/>
</dbReference>
<dbReference type="Pfam" id="PF00817">
    <property type="entry name" value="IMS"/>
    <property type="match status" value="1"/>
</dbReference>
<evidence type="ECO:0000313" key="8">
    <source>
        <dbReference type="EMBL" id="SQI42710.1"/>
    </source>
</evidence>
<dbReference type="EMBL" id="CP065673">
    <property type="protein sequence ID" value="QPS20290.1"/>
    <property type="molecule type" value="Genomic_DNA"/>
</dbReference>
<dbReference type="GO" id="GO:0006281">
    <property type="term" value="P:DNA repair"/>
    <property type="evidence" value="ECO:0007669"/>
    <property type="project" value="UniProtKB-KW"/>
</dbReference>
<organism evidence="8 9">
    <name type="scientific">Serratia plymuthica</name>
    <dbReference type="NCBI Taxonomy" id="82996"/>
    <lineage>
        <taxon>Bacteria</taxon>
        <taxon>Pseudomonadati</taxon>
        <taxon>Pseudomonadota</taxon>
        <taxon>Gammaproteobacteria</taxon>
        <taxon>Enterobacterales</taxon>
        <taxon>Yersiniaceae</taxon>
        <taxon>Serratia</taxon>
    </lineage>
</organism>
<dbReference type="SUPFAM" id="SSF56672">
    <property type="entry name" value="DNA/RNA polymerases"/>
    <property type="match status" value="1"/>
</dbReference>
<dbReference type="PROSITE" id="PS50173">
    <property type="entry name" value="UMUC"/>
    <property type="match status" value="1"/>
</dbReference>
<dbReference type="Pfam" id="PF13438">
    <property type="entry name" value="DUF4113"/>
    <property type="match status" value="1"/>
</dbReference>
<keyword evidence="10" id="KW-1185">Reference proteome</keyword>
<dbReference type="STRING" id="82996.ADP72_21150"/>
<dbReference type="GO" id="GO:0003887">
    <property type="term" value="F:DNA-directed DNA polymerase activity"/>
    <property type="evidence" value="ECO:0007669"/>
    <property type="project" value="UniProtKB-EC"/>
</dbReference>
<accession>A0A2X4VBQ5</accession>
<dbReference type="InterPro" id="IPR043128">
    <property type="entry name" value="Rev_trsase/Diguanyl_cyclase"/>
</dbReference>
<keyword evidence="2" id="KW-0227">DNA damage</keyword>
<dbReference type="PANTHER" id="PTHR11076:SF34">
    <property type="entry name" value="PROTEIN UMUC"/>
    <property type="match status" value="1"/>
</dbReference>
<evidence type="ECO:0000259" key="6">
    <source>
        <dbReference type="PROSITE" id="PS50173"/>
    </source>
</evidence>
<gene>
    <name evidence="8" type="primary">umuC</name>
    <name evidence="7" type="ORF">I6G64_22500</name>
    <name evidence="8" type="ORF">NCTC12961_03707</name>
</gene>
<dbReference type="GO" id="GO:0003684">
    <property type="term" value="F:damaged DNA binding"/>
    <property type="evidence" value="ECO:0007669"/>
    <property type="project" value="InterPro"/>
</dbReference>
<reference evidence="7 10" key="2">
    <citation type="submission" date="2020-12" db="EMBL/GenBank/DDBJ databases">
        <title>FDA dAtabase for Regulatory Grade micrObial Sequences (FDA-ARGOS): Supporting development and validation of Infectious Disease Dx tests.</title>
        <authorList>
            <person name="Sproer C."/>
            <person name="Gronow S."/>
            <person name="Severitt S."/>
            <person name="Schroder I."/>
            <person name="Tallon L."/>
            <person name="Sadzewicz L."/>
            <person name="Zhao X."/>
            <person name="Boylan J."/>
            <person name="Ott S."/>
            <person name="Bowen H."/>
            <person name="Vavikolanu K."/>
            <person name="Mehta A."/>
            <person name="Aluvathingal J."/>
            <person name="Nadendla S."/>
            <person name="Lowell S."/>
            <person name="Myers T."/>
            <person name="Yan Y."/>
            <person name="Sichtig H."/>
        </authorList>
    </citation>
    <scope>NUCLEOTIDE SEQUENCE [LARGE SCALE GENOMIC DNA]</scope>
    <source>
        <strain evidence="7 10">FDAARGOS_907</strain>
    </source>
</reference>
<dbReference type="CDD" id="cd01700">
    <property type="entry name" value="PolY_Pol_V_umuC"/>
    <property type="match status" value="1"/>
</dbReference>
<dbReference type="GO" id="GO:0042276">
    <property type="term" value="P:error-prone translesion synthesis"/>
    <property type="evidence" value="ECO:0007669"/>
    <property type="project" value="TreeGrafter"/>
</dbReference>
<feature type="domain" description="UmuC" evidence="6">
    <location>
        <begin position="2"/>
        <end position="187"/>
    </location>
</feature>
<comment type="similarity">
    <text evidence="1">Belongs to the DNA polymerase type-Y family.</text>
</comment>
<evidence type="ECO:0000313" key="9">
    <source>
        <dbReference type="Proteomes" id="UP000248897"/>
    </source>
</evidence>
<protein>
    <submittedName>
        <fullName evidence="7 8">DNA polymerase V subunit UmuC</fullName>
        <ecNumber evidence="7">2.7.7.7</ecNumber>
    </submittedName>
</protein>
<evidence type="ECO:0000256" key="2">
    <source>
        <dbReference type="ARBA" id="ARBA00022763"/>
    </source>
</evidence>
<keyword evidence="7" id="KW-0808">Transferase</keyword>
<dbReference type="NCBIfam" id="NF002955">
    <property type="entry name" value="PRK03609.1"/>
    <property type="match status" value="1"/>
</dbReference>
<dbReference type="Gene3D" id="3.40.1170.60">
    <property type="match status" value="1"/>
</dbReference>
<keyword evidence="5" id="KW-0742">SOS response</keyword>
<dbReference type="InterPro" id="IPR017961">
    <property type="entry name" value="DNA_pol_Y-fam_little_finger"/>
</dbReference>
<dbReference type="EMBL" id="LS483469">
    <property type="protein sequence ID" value="SQI42710.1"/>
    <property type="molecule type" value="Genomic_DNA"/>
</dbReference>
<dbReference type="Proteomes" id="UP000594967">
    <property type="component" value="Chromosome"/>
</dbReference>
<evidence type="ECO:0000256" key="1">
    <source>
        <dbReference type="ARBA" id="ARBA00010945"/>
    </source>
</evidence>
<keyword evidence="3" id="KW-0741">SOS mutagenesis</keyword>
<reference evidence="8 9" key="1">
    <citation type="submission" date="2018-06" db="EMBL/GenBank/DDBJ databases">
        <authorList>
            <consortium name="Pathogen Informatics"/>
            <person name="Doyle S."/>
        </authorList>
    </citation>
    <scope>NUCLEOTIDE SEQUENCE [LARGE SCALE GENOMIC DNA]</scope>
    <source>
        <strain evidence="8 9">NCTC12961</strain>
    </source>
</reference>
<sequence>MFMLVDVNSMYCACEQVFRPDLKGKPVIVLSNNDGCVIARSAEAKALGVPMGAPYFKIKEEMRRRNVAVFSSNYALYADMSHRVMSILDEMAPAVEIYSLDEAFLRLDGVNRCADLAQFGRQVQQRILQETHLAVGVGIAPSKTLAKLANYAAKRWSGTRGVVDLSDPVRQRKLLALIPVEEVWGVGRRLTRQLRAMGIENALQLADCDTRLMRKTFSVVLERTVRELRGESCLQLEDEAAAREQIICSRSFGQRLTHYPHMREAICSYAERAAEKLRQDERYCRSVSVFIKTSPHSAGEGYYSNLGTARLQTPSNDSRDIIAMAVRALESIWREGCRYLKGGVILGDFSAGTMAQIDLFDDCPPRRNSGQLMATLDKLNREGRGRIWFAGQGIVKPWQMKREMLSPGYTTKFSDIIKVRVG</sequence>
<dbReference type="InterPro" id="IPR025188">
    <property type="entry name" value="DUF4113"/>
</dbReference>
<dbReference type="InterPro" id="IPR036775">
    <property type="entry name" value="DNA_pol_Y-fam_lit_finger_sf"/>
</dbReference>
<dbReference type="Gene3D" id="1.10.150.20">
    <property type="entry name" value="5' to 3' exonuclease, C-terminal subdomain"/>
    <property type="match status" value="1"/>
</dbReference>
<dbReference type="InterPro" id="IPR043502">
    <property type="entry name" value="DNA/RNA_pol_sf"/>
</dbReference>
<dbReference type="GO" id="GO:0009432">
    <property type="term" value="P:SOS response"/>
    <property type="evidence" value="ECO:0007669"/>
    <property type="project" value="UniProtKB-KW"/>
</dbReference>
<dbReference type="AlphaFoldDB" id="A0A2X4VBQ5"/>
<dbReference type="InterPro" id="IPR050116">
    <property type="entry name" value="DNA_polymerase-Y"/>
</dbReference>
<evidence type="ECO:0000313" key="7">
    <source>
        <dbReference type="EMBL" id="QPS20290.1"/>
    </source>
</evidence>
<keyword evidence="4" id="KW-0234">DNA repair</keyword>
<dbReference type="InterPro" id="IPR001126">
    <property type="entry name" value="UmuC"/>
</dbReference>
<proteinExistence type="inferred from homology"/>
<evidence type="ECO:0000256" key="4">
    <source>
        <dbReference type="ARBA" id="ARBA00023204"/>
    </source>
</evidence>
<evidence type="ECO:0000256" key="3">
    <source>
        <dbReference type="ARBA" id="ARBA00023199"/>
    </source>
</evidence>
<dbReference type="RefSeq" id="WP_063197210.1">
    <property type="nucleotide sequence ID" value="NZ_CAMITG010000005.1"/>
</dbReference>
<dbReference type="Gene3D" id="3.30.70.270">
    <property type="match status" value="1"/>
</dbReference>
<name>A0A2X4VBQ5_SERPL</name>
<dbReference type="PANTHER" id="PTHR11076">
    <property type="entry name" value="DNA REPAIR POLYMERASE UMUC / TRANSFERASE FAMILY MEMBER"/>
    <property type="match status" value="1"/>
</dbReference>
<dbReference type="Proteomes" id="UP000248897">
    <property type="component" value="Chromosome 1"/>
</dbReference>
<dbReference type="EC" id="2.7.7.7" evidence="7"/>
<keyword evidence="7" id="KW-0548">Nucleotidyltransferase</keyword>